<accession>A0A0W8FUJ8</accession>
<protein>
    <submittedName>
        <fullName evidence="1">Uncharacterized protein</fullName>
    </submittedName>
</protein>
<sequence>MKRKHSTIKRCQNPLVSMPTSVGKKAELVEMTVRIESTTQKIALSPKLTQNIEAEKNLCELIFFCFCCVMSFVHSCEK</sequence>
<evidence type="ECO:0000313" key="1">
    <source>
        <dbReference type="EMBL" id="KUG23923.1"/>
    </source>
</evidence>
<name>A0A0W8FUJ8_9ZZZZ</name>
<organism evidence="1">
    <name type="scientific">hydrocarbon metagenome</name>
    <dbReference type="NCBI Taxonomy" id="938273"/>
    <lineage>
        <taxon>unclassified sequences</taxon>
        <taxon>metagenomes</taxon>
        <taxon>ecological metagenomes</taxon>
    </lineage>
</organism>
<gene>
    <name evidence="1" type="ORF">ASZ90_006269</name>
</gene>
<proteinExistence type="predicted"/>
<dbReference type="EMBL" id="LNQE01000878">
    <property type="protein sequence ID" value="KUG23923.1"/>
    <property type="molecule type" value="Genomic_DNA"/>
</dbReference>
<dbReference type="AlphaFoldDB" id="A0A0W8FUJ8"/>
<reference evidence="1" key="1">
    <citation type="journal article" date="2015" name="Proc. Natl. Acad. Sci. U.S.A.">
        <title>Networks of energetic and metabolic interactions define dynamics in microbial communities.</title>
        <authorList>
            <person name="Embree M."/>
            <person name="Liu J.K."/>
            <person name="Al-Bassam M.M."/>
            <person name="Zengler K."/>
        </authorList>
    </citation>
    <scope>NUCLEOTIDE SEQUENCE</scope>
</reference>
<comment type="caution">
    <text evidence="1">The sequence shown here is derived from an EMBL/GenBank/DDBJ whole genome shotgun (WGS) entry which is preliminary data.</text>
</comment>